<evidence type="ECO:0000259" key="11">
    <source>
        <dbReference type="PROSITE" id="PS50142"/>
    </source>
</evidence>
<dbReference type="GO" id="GO:0006364">
    <property type="term" value="P:rRNA processing"/>
    <property type="evidence" value="ECO:0007669"/>
    <property type="project" value="UniProtKB-UniRule"/>
</dbReference>
<feature type="domain" description="RNase III" evidence="11">
    <location>
        <begin position="17"/>
        <end position="146"/>
    </location>
</feature>
<organism evidence="12 13">
    <name type="scientific">Candidatus Roizmanbacteria bacterium RIFCSPLOWO2_01_FULL_38_11</name>
    <dbReference type="NCBI Taxonomy" id="1802060"/>
    <lineage>
        <taxon>Bacteria</taxon>
        <taxon>Candidatus Roizmaniibacteriota</taxon>
    </lineage>
</organism>
<dbReference type="Pfam" id="PF00035">
    <property type="entry name" value="dsrm"/>
    <property type="match status" value="1"/>
</dbReference>
<feature type="active site" evidence="9">
    <location>
        <position position="63"/>
    </location>
</feature>
<dbReference type="GO" id="GO:0004525">
    <property type="term" value="F:ribonuclease III activity"/>
    <property type="evidence" value="ECO:0007669"/>
    <property type="project" value="UniProtKB-UniRule"/>
</dbReference>
<dbReference type="GO" id="GO:0008033">
    <property type="term" value="P:tRNA processing"/>
    <property type="evidence" value="ECO:0007669"/>
    <property type="project" value="UniProtKB-KW"/>
</dbReference>
<keyword evidence="4 9" id="KW-0507">mRNA processing</keyword>
<proteinExistence type="inferred from homology"/>
<feature type="active site" evidence="9">
    <location>
        <position position="135"/>
    </location>
</feature>
<comment type="subcellular location">
    <subcellularLocation>
        <location evidence="9">Cytoplasm</location>
    </subcellularLocation>
</comment>
<dbReference type="FunFam" id="1.10.1520.10:FF:000001">
    <property type="entry name" value="Ribonuclease 3"/>
    <property type="match status" value="1"/>
</dbReference>
<dbReference type="InterPro" id="IPR000999">
    <property type="entry name" value="RNase_III_dom"/>
</dbReference>
<dbReference type="PROSITE" id="PS00517">
    <property type="entry name" value="RNASE_3_1"/>
    <property type="match status" value="1"/>
</dbReference>
<keyword evidence="6 9" id="KW-0255">Endonuclease</keyword>
<name>A0A1F7IP78_9BACT</name>
<accession>A0A1F7IP78</accession>
<evidence type="ECO:0000256" key="9">
    <source>
        <dbReference type="HAMAP-Rule" id="MF_00104"/>
    </source>
</evidence>
<comment type="subunit">
    <text evidence="9">Homodimer.</text>
</comment>
<keyword evidence="9" id="KW-0699">rRNA-binding</keyword>
<comment type="cofactor">
    <cofactor evidence="9">
        <name>Mg(2+)</name>
        <dbReference type="ChEBI" id="CHEBI:18420"/>
    </cofactor>
</comment>
<feature type="binding site" evidence="9">
    <location>
        <position position="132"/>
    </location>
    <ligand>
        <name>Mg(2+)</name>
        <dbReference type="ChEBI" id="CHEBI:18420"/>
    </ligand>
</feature>
<feature type="domain" description="DRBM" evidence="10">
    <location>
        <begin position="174"/>
        <end position="243"/>
    </location>
</feature>
<dbReference type="PANTHER" id="PTHR11207">
    <property type="entry name" value="RIBONUCLEASE III"/>
    <property type="match status" value="1"/>
</dbReference>
<dbReference type="Proteomes" id="UP000179072">
    <property type="component" value="Unassembled WGS sequence"/>
</dbReference>
<dbReference type="SMART" id="SM00535">
    <property type="entry name" value="RIBOc"/>
    <property type="match status" value="1"/>
</dbReference>
<evidence type="ECO:0000256" key="2">
    <source>
        <dbReference type="ARBA" id="ARBA00010183"/>
    </source>
</evidence>
<dbReference type="PROSITE" id="PS50137">
    <property type="entry name" value="DS_RBD"/>
    <property type="match status" value="1"/>
</dbReference>
<dbReference type="InterPro" id="IPR014720">
    <property type="entry name" value="dsRBD_dom"/>
</dbReference>
<dbReference type="Gene3D" id="3.30.160.20">
    <property type="match status" value="1"/>
</dbReference>
<dbReference type="EMBL" id="MGAK01000007">
    <property type="protein sequence ID" value="OGK45082.1"/>
    <property type="molecule type" value="Genomic_DNA"/>
</dbReference>
<dbReference type="PROSITE" id="PS50142">
    <property type="entry name" value="RNASE_3_2"/>
    <property type="match status" value="1"/>
</dbReference>
<keyword evidence="9" id="KW-0479">Metal-binding</keyword>
<evidence type="ECO:0000256" key="5">
    <source>
        <dbReference type="ARBA" id="ARBA00022722"/>
    </source>
</evidence>
<reference evidence="12 13" key="1">
    <citation type="journal article" date="2016" name="Nat. Commun.">
        <title>Thousands of microbial genomes shed light on interconnected biogeochemical processes in an aquifer system.</title>
        <authorList>
            <person name="Anantharaman K."/>
            <person name="Brown C.T."/>
            <person name="Hug L.A."/>
            <person name="Sharon I."/>
            <person name="Castelle C.J."/>
            <person name="Probst A.J."/>
            <person name="Thomas B.C."/>
            <person name="Singh A."/>
            <person name="Wilkins M.J."/>
            <person name="Karaoz U."/>
            <person name="Brodie E.L."/>
            <person name="Williams K.H."/>
            <person name="Hubbard S.S."/>
            <person name="Banfield J.F."/>
        </authorList>
    </citation>
    <scope>NUCLEOTIDE SEQUENCE [LARGE SCALE GENOMIC DNA]</scope>
</reference>
<dbReference type="NCBIfam" id="TIGR02191">
    <property type="entry name" value="RNaseIII"/>
    <property type="match status" value="1"/>
</dbReference>
<feature type="binding site" evidence="9">
    <location>
        <position position="59"/>
    </location>
    <ligand>
        <name>Mg(2+)</name>
        <dbReference type="ChEBI" id="CHEBI:18420"/>
    </ligand>
</feature>
<keyword evidence="9" id="KW-0963">Cytoplasm</keyword>
<dbReference type="GO" id="GO:0003725">
    <property type="term" value="F:double-stranded RNA binding"/>
    <property type="evidence" value="ECO:0007669"/>
    <property type="project" value="TreeGrafter"/>
</dbReference>
<dbReference type="GO" id="GO:0006397">
    <property type="term" value="P:mRNA processing"/>
    <property type="evidence" value="ECO:0007669"/>
    <property type="project" value="UniProtKB-UniRule"/>
</dbReference>
<dbReference type="GO" id="GO:0019843">
    <property type="term" value="F:rRNA binding"/>
    <property type="evidence" value="ECO:0007669"/>
    <property type="project" value="UniProtKB-KW"/>
</dbReference>
<dbReference type="STRING" id="1802060.A2957_02180"/>
<dbReference type="SUPFAM" id="SSF69065">
    <property type="entry name" value="RNase III domain-like"/>
    <property type="match status" value="1"/>
</dbReference>
<gene>
    <name evidence="9" type="primary">rnc</name>
    <name evidence="12" type="ORF">A2957_02180</name>
</gene>
<dbReference type="CDD" id="cd00593">
    <property type="entry name" value="RIBOc"/>
    <property type="match status" value="1"/>
</dbReference>
<feature type="binding site" evidence="9">
    <location>
        <position position="135"/>
    </location>
    <ligand>
        <name>Mg(2+)</name>
        <dbReference type="ChEBI" id="CHEBI:18420"/>
    </ligand>
</feature>
<dbReference type="SMART" id="SM00358">
    <property type="entry name" value="DSRM"/>
    <property type="match status" value="1"/>
</dbReference>
<keyword evidence="7 9" id="KW-0378">Hydrolase</keyword>
<dbReference type="GO" id="GO:0005737">
    <property type="term" value="C:cytoplasm"/>
    <property type="evidence" value="ECO:0007669"/>
    <property type="project" value="UniProtKB-SubCell"/>
</dbReference>
<dbReference type="Gene3D" id="1.10.1520.10">
    <property type="entry name" value="Ribonuclease III domain"/>
    <property type="match status" value="1"/>
</dbReference>
<keyword evidence="8 9" id="KW-0694">RNA-binding</keyword>
<dbReference type="InterPro" id="IPR036389">
    <property type="entry name" value="RNase_III_sf"/>
</dbReference>
<dbReference type="SUPFAM" id="SSF54768">
    <property type="entry name" value="dsRNA-binding domain-like"/>
    <property type="match status" value="1"/>
</dbReference>
<dbReference type="GO" id="GO:0010468">
    <property type="term" value="P:regulation of gene expression"/>
    <property type="evidence" value="ECO:0007669"/>
    <property type="project" value="TreeGrafter"/>
</dbReference>
<dbReference type="CDD" id="cd10845">
    <property type="entry name" value="DSRM_RNAse_III_family"/>
    <property type="match status" value="1"/>
</dbReference>
<dbReference type="AlphaFoldDB" id="A0A1F7IP78"/>
<evidence type="ECO:0000256" key="3">
    <source>
        <dbReference type="ARBA" id="ARBA00022552"/>
    </source>
</evidence>
<comment type="function">
    <text evidence="9">Digests double-stranded RNA. Involved in the processing of primary rRNA transcript to yield the immediate precursors to the large and small rRNAs (23S and 16S). Processes some mRNAs, and tRNAs when they are encoded in the rRNA operon. Processes pre-crRNA and tracrRNA of type II CRISPR loci if present in the organism.</text>
</comment>
<dbReference type="Pfam" id="PF14622">
    <property type="entry name" value="Ribonucleas_3_3"/>
    <property type="match status" value="1"/>
</dbReference>
<evidence type="ECO:0000313" key="12">
    <source>
        <dbReference type="EMBL" id="OGK45082.1"/>
    </source>
</evidence>
<evidence type="ECO:0000256" key="7">
    <source>
        <dbReference type="ARBA" id="ARBA00022801"/>
    </source>
</evidence>
<dbReference type="EC" id="3.1.26.3" evidence="9"/>
<evidence type="ECO:0000256" key="1">
    <source>
        <dbReference type="ARBA" id="ARBA00000109"/>
    </source>
</evidence>
<comment type="catalytic activity">
    <reaction evidence="1 9">
        <text>Endonucleolytic cleavage to 5'-phosphomonoester.</text>
        <dbReference type="EC" id="3.1.26.3"/>
    </reaction>
</comment>
<evidence type="ECO:0000256" key="4">
    <source>
        <dbReference type="ARBA" id="ARBA00022664"/>
    </source>
</evidence>
<evidence type="ECO:0000256" key="8">
    <source>
        <dbReference type="ARBA" id="ARBA00022884"/>
    </source>
</evidence>
<dbReference type="HAMAP" id="MF_00104">
    <property type="entry name" value="RNase_III"/>
    <property type="match status" value="1"/>
</dbReference>
<evidence type="ECO:0000259" key="10">
    <source>
        <dbReference type="PROSITE" id="PS50137"/>
    </source>
</evidence>
<comment type="caution">
    <text evidence="12">The sequence shown here is derived from an EMBL/GenBank/DDBJ whole genome shotgun (WGS) entry which is preliminary data.</text>
</comment>
<dbReference type="GO" id="GO:0046872">
    <property type="term" value="F:metal ion binding"/>
    <property type="evidence" value="ECO:0007669"/>
    <property type="project" value="UniProtKB-KW"/>
</dbReference>
<evidence type="ECO:0000313" key="13">
    <source>
        <dbReference type="Proteomes" id="UP000179072"/>
    </source>
</evidence>
<comment type="similarity">
    <text evidence="2">Belongs to the ribonuclease III family.</text>
</comment>
<keyword evidence="9" id="KW-0460">Magnesium</keyword>
<evidence type="ECO:0000256" key="6">
    <source>
        <dbReference type="ARBA" id="ARBA00022759"/>
    </source>
</evidence>
<keyword evidence="9" id="KW-0819">tRNA processing</keyword>
<keyword evidence="5 9" id="KW-0540">Nuclease</keyword>
<dbReference type="PANTHER" id="PTHR11207:SF0">
    <property type="entry name" value="RIBONUCLEASE 3"/>
    <property type="match status" value="1"/>
</dbReference>
<keyword evidence="3 9" id="KW-0698">rRNA processing</keyword>
<sequence length="243" mass="27775">MKQISKIPNNNTHTLDIKGIESTISVTFEDKSLLQKAFIHRSYHNEHPDFMMESNEKLEFLGDSVLSLVTSRYLFNNYPQFQEGDYTDIKAAIVNTQSLCKASKELGLGQYLFLSKGEQENKGRDNSSILADCFEAVLGAVFIEKGLEESSKFVERFLFKDTLDDIISKKLYLPSKNILQEYYQDRFKKLPVYKVLAEKGPEHDKIYEVGVYHENIFLAKGSGKSKKHAEEQAAREALQKLGI</sequence>
<protein>
    <recommendedName>
        <fullName evidence="9">Ribonuclease 3</fullName>
        <ecNumber evidence="9">3.1.26.3</ecNumber>
    </recommendedName>
    <alternativeName>
        <fullName evidence="9">Ribonuclease III</fullName>
        <shortName evidence="9">RNase III</shortName>
    </alternativeName>
</protein>
<dbReference type="InterPro" id="IPR011907">
    <property type="entry name" value="RNase_III"/>
</dbReference>